<comment type="caution">
    <text evidence="3">The sequence shown here is derived from an EMBL/GenBank/DDBJ whole genome shotgun (WGS) entry which is preliminary data.</text>
</comment>
<dbReference type="Gene3D" id="1.20.1600.10">
    <property type="entry name" value="Outer membrane efflux proteins (OEP)"/>
    <property type="match status" value="1"/>
</dbReference>
<dbReference type="Proteomes" id="UP000474175">
    <property type="component" value="Unassembled WGS sequence"/>
</dbReference>
<comment type="similarity">
    <text evidence="1">Belongs to the outer membrane factor (OMF) (TC 1.B.17) family.</text>
</comment>
<dbReference type="GO" id="GO:0015562">
    <property type="term" value="F:efflux transmembrane transporter activity"/>
    <property type="evidence" value="ECO:0007669"/>
    <property type="project" value="InterPro"/>
</dbReference>
<dbReference type="PANTHER" id="PTHR30203:SF23">
    <property type="entry name" value="OUTER MEMBRANE EFFLUX PROTEIN"/>
    <property type="match status" value="1"/>
</dbReference>
<feature type="signal peptide" evidence="2">
    <location>
        <begin position="1"/>
        <end position="22"/>
    </location>
</feature>
<reference evidence="3 4" key="1">
    <citation type="submission" date="2020-02" db="EMBL/GenBank/DDBJ databases">
        <title>Draft genome sequence of two Spirosoma agri KCTC 52727 and Spirosoma terrae KCTC 52035.</title>
        <authorList>
            <person name="Rojas J."/>
            <person name="Ambika Manirajan B."/>
            <person name="Suarez C."/>
            <person name="Ratering S."/>
            <person name="Schnell S."/>
        </authorList>
    </citation>
    <scope>NUCLEOTIDE SEQUENCE [LARGE SCALE GENOMIC DNA]</scope>
    <source>
        <strain evidence="3 4">KCTC 52035</strain>
    </source>
</reference>
<dbReference type="SUPFAM" id="SSF56954">
    <property type="entry name" value="Outer membrane efflux proteins (OEP)"/>
    <property type="match status" value="1"/>
</dbReference>
<organism evidence="3 4">
    <name type="scientific">Spirosoma terrae</name>
    <dbReference type="NCBI Taxonomy" id="1968276"/>
    <lineage>
        <taxon>Bacteria</taxon>
        <taxon>Pseudomonadati</taxon>
        <taxon>Bacteroidota</taxon>
        <taxon>Cytophagia</taxon>
        <taxon>Cytophagales</taxon>
        <taxon>Cytophagaceae</taxon>
        <taxon>Spirosoma</taxon>
    </lineage>
</organism>
<dbReference type="InterPro" id="IPR010131">
    <property type="entry name" value="MdtP/NodT-like"/>
</dbReference>
<dbReference type="AlphaFoldDB" id="A0A6L9L6J2"/>
<dbReference type="EMBL" id="JAAFZH010000003">
    <property type="protein sequence ID" value="NDU95087.1"/>
    <property type="molecule type" value="Genomic_DNA"/>
</dbReference>
<dbReference type="Pfam" id="PF02321">
    <property type="entry name" value="OEP"/>
    <property type="match status" value="1"/>
</dbReference>
<keyword evidence="2" id="KW-0732">Signal</keyword>
<sequence length="429" mass="48770">MQRLTTSLTLLIGFLLSSWGWAQSAVDTLTYSPQQVEGIFLQNNLPLLANRLQIDQGDARILQAKVWPNPVLTLDQVQLYVNATAEESPPLFGNFWRNRQFAVQLDQLIYTAGKRKKNIVLQTQTKELAERSFIEFMQALKVELRQSLADLLYLQRTRQEGLFQLTEVNRLLAAQQSQFRQGNISRTDLYRFTALQLSLRKSIQDIQEQVTQQQQSLKTLLALPPTSYLVLADSLADPSLARLKELRLADLLALAHTQNASVQVATQERRVSEASLRLERANRVPDLTASLMYDRNGNTQLNFLGTGVSMALPVFDKNKGNIKVAQLEVQKAAILEKNKLAEVDNAVVKTWTDLTQALQFLESIDATYIDQLQNLTQGVSRSFAQRNLSLLEFLDLFDSFREGRANYFDLLRTISLRRNELNYLTGSDF</sequence>
<gene>
    <name evidence="3" type="ORF">GK108_09400</name>
</gene>
<accession>A0A6L9L6J2</accession>
<evidence type="ECO:0000256" key="1">
    <source>
        <dbReference type="ARBA" id="ARBA00007613"/>
    </source>
</evidence>
<evidence type="ECO:0000256" key="2">
    <source>
        <dbReference type="SAM" id="SignalP"/>
    </source>
</evidence>
<dbReference type="PANTHER" id="PTHR30203">
    <property type="entry name" value="OUTER MEMBRANE CATION EFFLUX PROTEIN"/>
    <property type="match status" value="1"/>
</dbReference>
<keyword evidence="4" id="KW-1185">Reference proteome</keyword>
<proteinExistence type="inferred from homology"/>
<dbReference type="RefSeq" id="WP_163946356.1">
    <property type="nucleotide sequence ID" value="NZ_JAAFZH010000003.1"/>
</dbReference>
<evidence type="ECO:0000313" key="4">
    <source>
        <dbReference type="Proteomes" id="UP000474175"/>
    </source>
</evidence>
<dbReference type="InterPro" id="IPR003423">
    <property type="entry name" value="OMP_efflux"/>
</dbReference>
<protein>
    <submittedName>
        <fullName evidence="3">TolC family protein</fullName>
    </submittedName>
</protein>
<evidence type="ECO:0000313" key="3">
    <source>
        <dbReference type="EMBL" id="NDU95087.1"/>
    </source>
</evidence>
<feature type="chain" id="PRO_5026779906" evidence="2">
    <location>
        <begin position="23"/>
        <end position="429"/>
    </location>
</feature>
<name>A0A6L9L6J2_9BACT</name>